<organism evidence="1 2">
    <name type="scientific">Ancylostoma duodenale</name>
    <dbReference type="NCBI Taxonomy" id="51022"/>
    <lineage>
        <taxon>Eukaryota</taxon>
        <taxon>Metazoa</taxon>
        <taxon>Ecdysozoa</taxon>
        <taxon>Nematoda</taxon>
        <taxon>Chromadorea</taxon>
        <taxon>Rhabditida</taxon>
        <taxon>Rhabditina</taxon>
        <taxon>Rhabditomorpha</taxon>
        <taxon>Strongyloidea</taxon>
        <taxon>Ancylostomatidae</taxon>
        <taxon>Ancylostomatinae</taxon>
        <taxon>Ancylostoma</taxon>
    </lineage>
</organism>
<evidence type="ECO:0000313" key="2">
    <source>
        <dbReference type="Proteomes" id="UP000054047"/>
    </source>
</evidence>
<dbReference type="AlphaFoldDB" id="A0A0C2FB18"/>
<reference evidence="1 2" key="1">
    <citation type="submission" date="2013-12" db="EMBL/GenBank/DDBJ databases">
        <title>Draft genome of the parsitic nematode Ancylostoma duodenale.</title>
        <authorList>
            <person name="Mitreva M."/>
        </authorList>
    </citation>
    <scope>NUCLEOTIDE SEQUENCE [LARGE SCALE GENOMIC DNA]</scope>
    <source>
        <strain evidence="1 2">Zhejiang</strain>
    </source>
</reference>
<sequence>LKHDRSFSLTARAVAYEVVKRLNELLQPIIEGDEYDLADYGLNTLSRNVSAVKSSIRVYADVVKAIKKERLIGGQVLTMLHRAREGAVVSKDIQDLSEIFEVQEIEKVKSAVVLKQLRTAIPFDSAIRQQLRRLSDAFIKGLAVKFPFVSNFKLSYSTNIVFEELRAFGLIVDAPKEPLPVKEQPIALDLLTLTYTPPAKMGKLIPIYVVSLYVFVFRVCLQLHAAINCLSDALVSF</sequence>
<accession>A0A0C2FB18</accession>
<name>A0A0C2FB18_9BILA</name>
<protein>
    <submittedName>
        <fullName evidence="1">Uncharacterized protein</fullName>
    </submittedName>
</protein>
<dbReference type="EMBL" id="KN771306">
    <property type="protein sequence ID" value="KIH45755.1"/>
    <property type="molecule type" value="Genomic_DNA"/>
</dbReference>
<dbReference type="Proteomes" id="UP000054047">
    <property type="component" value="Unassembled WGS sequence"/>
</dbReference>
<dbReference type="OrthoDB" id="2192946at2759"/>
<evidence type="ECO:0000313" key="1">
    <source>
        <dbReference type="EMBL" id="KIH45755.1"/>
    </source>
</evidence>
<proteinExistence type="predicted"/>
<gene>
    <name evidence="1" type="ORF">ANCDUO_24199</name>
</gene>
<feature type="non-terminal residue" evidence="1">
    <location>
        <position position="1"/>
    </location>
</feature>
<keyword evidence="2" id="KW-1185">Reference proteome</keyword>